<dbReference type="AlphaFoldDB" id="A0AAN5CCM2"/>
<dbReference type="EMBL" id="BTRK01000002">
    <property type="protein sequence ID" value="GMR37549.1"/>
    <property type="molecule type" value="Genomic_DNA"/>
</dbReference>
<gene>
    <name evidence="2" type="ORF">PMAYCL1PPCAC_07744</name>
</gene>
<organism evidence="2 3">
    <name type="scientific">Pristionchus mayeri</name>
    <dbReference type="NCBI Taxonomy" id="1317129"/>
    <lineage>
        <taxon>Eukaryota</taxon>
        <taxon>Metazoa</taxon>
        <taxon>Ecdysozoa</taxon>
        <taxon>Nematoda</taxon>
        <taxon>Chromadorea</taxon>
        <taxon>Rhabditida</taxon>
        <taxon>Rhabditina</taxon>
        <taxon>Diplogasteromorpha</taxon>
        <taxon>Diplogasteroidea</taxon>
        <taxon>Neodiplogasteridae</taxon>
        <taxon>Pristionchus</taxon>
    </lineage>
</organism>
<keyword evidence="1" id="KW-0812">Transmembrane</keyword>
<evidence type="ECO:0000313" key="2">
    <source>
        <dbReference type="EMBL" id="GMR37549.1"/>
    </source>
</evidence>
<protein>
    <submittedName>
        <fullName evidence="2">Uncharacterized protein</fullName>
    </submittedName>
</protein>
<comment type="caution">
    <text evidence="2">The sequence shown here is derived from an EMBL/GenBank/DDBJ whole genome shotgun (WGS) entry which is preliminary data.</text>
</comment>
<feature type="transmembrane region" description="Helical" evidence="1">
    <location>
        <begin position="20"/>
        <end position="40"/>
    </location>
</feature>
<sequence>GMGRLSPYDEERMAHSYYSYAAIGYLALSVAMVPFIYTAYDHRTYSVHIVAQNFGWVFDVSVATGRSWDVSIDEVEFRHWDGDFEYSQLAYGKYS</sequence>
<name>A0AAN5CCM2_9BILA</name>
<keyword evidence="1" id="KW-0472">Membrane</keyword>
<accession>A0AAN5CCM2</accession>
<reference evidence="3" key="1">
    <citation type="submission" date="2022-10" db="EMBL/GenBank/DDBJ databases">
        <title>Genome assembly of Pristionchus species.</title>
        <authorList>
            <person name="Yoshida K."/>
            <person name="Sommer R.J."/>
        </authorList>
    </citation>
    <scope>NUCLEOTIDE SEQUENCE [LARGE SCALE GENOMIC DNA]</scope>
    <source>
        <strain evidence="3">RS5460</strain>
    </source>
</reference>
<evidence type="ECO:0000256" key="1">
    <source>
        <dbReference type="SAM" id="Phobius"/>
    </source>
</evidence>
<keyword evidence="3" id="KW-1185">Reference proteome</keyword>
<dbReference type="Proteomes" id="UP001328107">
    <property type="component" value="Unassembled WGS sequence"/>
</dbReference>
<proteinExistence type="predicted"/>
<evidence type="ECO:0000313" key="3">
    <source>
        <dbReference type="Proteomes" id="UP001328107"/>
    </source>
</evidence>
<keyword evidence="1" id="KW-1133">Transmembrane helix</keyword>
<feature type="non-terminal residue" evidence="2">
    <location>
        <position position="1"/>
    </location>
</feature>
<feature type="non-terminal residue" evidence="2">
    <location>
        <position position="95"/>
    </location>
</feature>